<dbReference type="VEuPathDB" id="AmoebaDB:EHI8A_059520"/>
<dbReference type="SUPFAM" id="SSF52540">
    <property type="entry name" value="P-loop containing nucleoside triphosphate hydrolases"/>
    <property type="match status" value="1"/>
</dbReference>
<protein>
    <recommendedName>
        <fullName evidence="1">ATPase AAA-type core domain-containing protein</fullName>
    </recommendedName>
</protein>
<dbReference type="Pfam" id="PF00004">
    <property type="entry name" value="AAA"/>
    <property type="match status" value="1"/>
</dbReference>
<feature type="domain" description="ATPase AAA-type core" evidence="1">
    <location>
        <begin position="50"/>
        <end position="173"/>
    </location>
</feature>
<dbReference type="VEuPathDB" id="AmoebaDB:KM1_198800"/>
<accession>A0A5K1TTU4</accession>
<name>A0A5K1TTU4_ENTHI</name>
<gene>
    <name evidence="2" type="ORF">CL6EHI_192770</name>
</gene>
<dbReference type="OMA" id="RDSCHED"/>
<dbReference type="GO" id="GO:0003688">
    <property type="term" value="F:DNA replication origin binding"/>
    <property type="evidence" value="ECO:0007669"/>
    <property type="project" value="TreeGrafter"/>
</dbReference>
<dbReference type="EMBL" id="BDEQ01000001">
    <property type="protein sequence ID" value="GAT98127.1"/>
    <property type="molecule type" value="Genomic_DNA"/>
</dbReference>
<dbReference type="GO" id="GO:0005524">
    <property type="term" value="F:ATP binding"/>
    <property type="evidence" value="ECO:0007669"/>
    <property type="project" value="InterPro"/>
</dbReference>
<dbReference type="VEuPathDB" id="AmoebaDB:EHI5A_052030"/>
<dbReference type="InterPro" id="IPR027417">
    <property type="entry name" value="P-loop_NTPase"/>
</dbReference>
<dbReference type="Gene3D" id="1.10.8.60">
    <property type="match status" value="1"/>
</dbReference>
<evidence type="ECO:0000313" key="3">
    <source>
        <dbReference type="Proteomes" id="UP000078387"/>
    </source>
</evidence>
<dbReference type="CDD" id="cd00009">
    <property type="entry name" value="AAA"/>
    <property type="match status" value="1"/>
</dbReference>
<reference evidence="2 3" key="1">
    <citation type="submission" date="2016-05" db="EMBL/GenBank/DDBJ databases">
        <title>First whole genome sequencing of Entamoeba histolytica HM1:IMSS-clone-6.</title>
        <authorList>
            <person name="Mukherjee Avik.K."/>
            <person name="Izumyama S."/>
            <person name="Nakada-Tsukui K."/>
            <person name="Nozaki T."/>
        </authorList>
    </citation>
    <scope>NUCLEOTIDE SEQUENCE [LARGE SCALE GENOMIC DNA]</scope>
    <source>
        <strain evidence="2 3">HM1:IMSS clone 6</strain>
    </source>
</reference>
<dbReference type="GO" id="GO:0033314">
    <property type="term" value="P:mitotic DNA replication checkpoint signaling"/>
    <property type="evidence" value="ECO:0007669"/>
    <property type="project" value="TreeGrafter"/>
</dbReference>
<dbReference type="AlphaFoldDB" id="A0A5K1TTU4"/>
<proteinExistence type="predicted"/>
<dbReference type="PANTHER" id="PTHR10763">
    <property type="entry name" value="CELL DIVISION CONTROL PROTEIN 6-RELATED"/>
    <property type="match status" value="1"/>
</dbReference>
<sequence length="391" mass="44762">MQTPSPLVSTMKAFNQHEIEKGEIVGREKEYEELKTCIRQYELFPHFGLILIHGGSGVGKTTVVKEVLKDNEFLNELRVKRRTVFINVLLCTNKKCFIRSLSEQLFGEEKTFKEIASELNNETIPSILVFDEIDNLKNKCNDMYQWLLQALFGIKIAYRCVVIGLANETQDYYSMANDFARSPYTAQLLYTTNSLEQICEIIRTKTNNTFDSKAVEYIAKEVYRKEGDLRKVYSACTLAIHLAIQDNSPVVKMIHAIKANGMNNGDTSTKDFLSRMGKYQKCLCASLFFCQNRNGVIGIGEWYEKFKQLIDSIKINQKHFTIKEFRNEVSILASQGVVRKVCNSSLTNIAYDHISQVTPTYDKLMMIAILSKEPVLKPIIEQLKQMSLNSN</sequence>
<dbReference type="GO" id="GO:0016887">
    <property type="term" value="F:ATP hydrolysis activity"/>
    <property type="evidence" value="ECO:0007669"/>
    <property type="project" value="InterPro"/>
</dbReference>
<dbReference type="Proteomes" id="UP000078387">
    <property type="component" value="Unassembled WGS sequence"/>
</dbReference>
<dbReference type="VEuPathDB" id="AmoebaDB:EHI_192770"/>
<dbReference type="InterPro" id="IPR003959">
    <property type="entry name" value="ATPase_AAA_core"/>
</dbReference>
<dbReference type="GO" id="GO:0006270">
    <property type="term" value="P:DNA replication initiation"/>
    <property type="evidence" value="ECO:0007669"/>
    <property type="project" value="TreeGrafter"/>
</dbReference>
<evidence type="ECO:0000313" key="2">
    <source>
        <dbReference type="EMBL" id="GAT98127.1"/>
    </source>
</evidence>
<dbReference type="VEuPathDB" id="AmoebaDB:EHI7A_052010"/>
<organism evidence="2 3">
    <name type="scientific">Entamoeba histolytica</name>
    <dbReference type="NCBI Taxonomy" id="5759"/>
    <lineage>
        <taxon>Eukaryota</taxon>
        <taxon>Amoebozoa</taxon>
        <taxon>Evosea</taxon>
        <taxon>Archamoebae</taxon>
        <taxon>Mastigamoebida</taxon>
        <taxon>Entamoebidae</taxon>
        <taxon>Entamoeba</taxon>
    </lineage>
</organism>
<dbReference type="PANTHER" id="PTHR10763:SF26">
    <property type="entry name" value="CELL DIVISION CONTROL PROTEIN 6 HOMOLOG"/>
    <property type="match status" value="1"/>
</dbReference>
<evidence type="ECO:0000259" key="1">
    <source>
        <dbReference type="Pfam" id="PF00004"/>
    </source>
</evidence>
<dbReference type="Gene3D" id="3.40.50.300">
    <property type="entry name" value="P-loop containing nucleotide triphosphate hydrolases"/>
    <property type="match status" value="1"/>
</dbReference>
<dbReference type="InterPro" id="IPR050311">
    <property type="entry name" value="ORC1/CDC6"/>
</dbReference>
<dbReference type="GO" id="GO:0005634">
    <property type="term" value="C:nucleus"/>
    <property type="evidence" value="ECO:0007669"/>
    <property type="project" value="TreeGrafter"/>
</dbReference>
<comment type="caution">
    <text evidence="2">The sequence shown here is derived from an EMBL/GenBank/DDBJ whole genome shotgun (WGS) entry which is preliminary data.</text>
</comment>